<sequence length="215" mass="25459">MAYAAHAGTKTQTRRIIKPQPIIDNDSGFVFDGKHRESYRNDLFHADWREKFIKDWCPYGQVGDRLWVRESLFWSEHEDGWCYQADNSQLMLEQLTARILLTPKPCIPSIHMPREASRTQLEIVSIRIERLHEISLKDAAREGMRFDYHSCRWYDYKNQHWGNDIYSDDPAEPPFTALHSFKTLWDHINGACAWGQNPWVWAVEFKKIEEEEASE</sequence>
<accession>A0ABW2U8V1</accession>
<reference evidence="2" key="1">
    <citation type="journal article" date="2019" name="Int. J. Syst. Evol. Microbiol.">
        <title>The Global Catalogue of Microorganisms (GCM) 10K type strain sequencing project: providing services to taxonomists for standard genome sequencing and annotation.</title>
        <authorList>
            <consortium name="The Broad Institute Genomics Platform"/>
            <consortium name="The Broad Institute Genome Sequencing Center for Infectious Disease"/>
            <person name="Wu L."/>
            <person name="Ma J."/>
        </authorList>
    </citation>
    <scope>NUCLEOTIDE SEQUENCE [LARGE SCALE GENOMIC DNA]</scope>
    <source>
        <strain evidence="2">JCM 19635</strain>
    </source>
</reference>
<evidence type="ECO:0000313" key="1">
    <source>
        <dbReference type="EMBL" id="MFC7669319.1"/>
    </source>
</evidence>
<keyword evidence="2" id="KW-1185">Reference proteome</keyword>
<name>A0ABW2U8V1_9BACT</name>
<protein>
    <submittedName>
        <fullName evidence="1">Uncharacterized protein</fullName>
    </submittedName>
</protein>
<comment type="caution">
    <text evidence="1">The sequence shown here is derived from an EMBL/GenBank/DDBJ whole genome shotgun (WGS) entry which is preliminary data.</text>
</comment>
<dbReference type="EMBL" id="JBHTEK010000001">
    <property type="protein sequence ID" value="MFC7669319.1"/>
    <property type="molecule type" value="Genomic_DNA"/>
</dbReference>
<dbReference type="RefSeq" id="WP_380204828.1">
    <property type="nucleotide sequence ID" value="NZ_JBHTEK010000001.1"/>
</dbReference>
<proteinExistence type="predicted"/>
<organism evidence="1 2">
    <name type="scientific">Hymenobacter humi</name>
    <dbReference type="NCBI Taxonomy" id="1411620"/>
    <lineage>
        <taxon>Bacteria</taxon>
        <taxon>Pseudomonadati</taxon>
        <taxon>Bacteroidota</taxon>
        <taxon>Cytophagia</taxon>
        <taxon>Cytophagales</taxon>
        <taxon>Hymenobacteraceae</taxon>
        <taxon>Hymenobacter</taxon>
    </lineage>
</organism>
<dbReference type="Proteomes" id="UP001596513">
    <property type="component" value="Unassembled WGS sequence"/>
</dbReference>
<gene>
    <name evidence="1" type="ORF">ACFQT0_19625</name>
</gene>
<evidence type="ECO:0000313" key="2">
    <source>
        <dbReference type="Proteomes" id="UP001596513"/>
    </source>
</evidence>